<dbReference type="Proteomes" id="UP001175353">
    <property type="component" value="Unassembled WGS sequence"/>
</dbReference>
<dbReference type="PANTHER" id="PTHR42057">
    <property type="entry name" value="F-BOX DOMAIN PROTEIN (AFU_ORTHOLOGUE AFUA_4G00200)"/>
    <property type="match status" value="1"/>
</dbReference>
<comment type="caution">
    <text evidence="1">The sequence shown here is derived from an EMBL/GenBank/DDBJ whole genome shotgun (WGS) entry which is preliminary data.</text>
</comment>
<reference evidence="1" key="1">
    <citation type="submission" date="2023-06" db="EMBL/GenBank/DDBJ databases">
        <title>Black Yeasts Isolated from many extreme environments.</title>
        <authorList>
            <person name="Coleine C."/>
            <person name="Stajich J.E."/>
            <person name="Selbmann L."/>
        </authorList>
    </citation>
    <scope>NUCLEOTIDE SEQUENCE</scope>
    <source>
        <strain evidence="1">CCFEE 5200</strain>
    </source>
</reference>
<name>A0AAN6KTE6_9PEZI</name>
<dbReference type="EMBL" id="JAUJLE010000042">
    <property type="protein sequence ID" value="KAK0998666.1"/>
    <property type="molecule type" value="Genomic_DNA"/>
</dbReference>
<dbReference type="AlphaFoldDB" id="A0AAN6KTE6"/>
<organism evidence="1 2">
    <name type="scientific">Friedmanniomyces endolithicus</name>
    <dbReference type="NCBI Taxonomy" id="329885"/>
    <lineage>
        <taxon>Eukaryota</taxon>
        <taxon>Fungi</taxon>
        <taxon>Dikarya</taxon>
        <taxon>Ascomycota</taxon>
        <taxon>Pezizomycotina</taxon>
        <taxon>Dothideomycetes</taxon>
        <taxon>Dothideomycetidae</taxon>
        <taxon>Mycosphaerellales</taxon>
        <taxon>Teratosphaeriaceae</taxon>
        <taxon>Friedmanniomyces</taxon>
    </lineage>
</organism>
<dbReference type="PANTHER" id="PTHR42057:SF2">
    <property type="entry name" value="F-BOX DOMAIN PROTEIN (AFU_ORTHOLOGUE AFUA_4G00200)-RELATED"/>
    <property type="match status" value="1"/>
</dbReference>
<keyword evidence="2" id="KW-1185">Reference proteome</keyword>
<proteinExistence type="predicted"/>
<accession>A0AAN6KTE6</accession>
<gene>
    <name evidence="1" type="ORF">LTR91_006316</name>
</gene>
<evidence type="ECO:0000313" key="2">
    <source>
        <dbReference type="Proteomes" id="UP001175353"/>
    </source>
</evidence>
<evidence type="ECO:0008006" key="3">
    <source>
        <dbReference type="Google" id="ProtNLM"/>
    </source>
</evidence>
<evidence type="ECO:0000313" key="1">
    <source>
        <dbReference type="EMBL" id="KAK0998666.1"/>
    </source>
</evidence>
<sequence>MILEDLSEELIELCLEGLDTGALQNLRLVNRFFNPRASKLLYRHVTVYCTEHSVQNARLILDRDHLNPLIESLTLHTCDPELCPDIYEPGNEGGAELSEEYESLLGDVGRFRGLRAVELKFSRQCAVEPVDQGEKTVWESTEFRTKALTALVQGLNHEEHPATKVHNLTIECLQDVVDQTLARSHDFKAVLSRLDSLSLLIISEFDPDYDLDLPDFYRAEPYRFFGNDLRQYWLEPTREKLTHLKLHGKMDWGYLPYCNLPDLHFPKLRSLSLGRMTFTHDWQLDWIASHRSTLSSLTLDHCQIVHGANVSMQLRADRYPKLQPCESAKEDIIHGGQWTYDTRWHDYFRRLNDALPHLKRFNVNHSAFAMKTTSSRYYIFDQTSVPDGWINAEPRKTIADKVVMEYDCSWDEPPPYPDCEKEDSEALAELMEAVRGRR</sequence>
<protein>
    <recommendedName>
        <fullName evidence="3">F-box domain-containing protein</fullName>
    </recommendedName>
</protein>